<feature type="domain" description="Helix-turn-helix" evidence="2">
    <location>
        <begin position="43"/>
        <end position="93"/>
    </location>
</feature>
<dbReference type="Proteomes" id="UP001596056">
    <property type="component" value="Unassembled WGS sequence"/>
</dbReference>
<name>A0ABW0SGP2_9RHOB</name>
<dbReference type="InterPro" id="IPR009061">
    <property type="entry name" value="DNA-bd_dom_put_sf"/>
</dbReference>
<keyword evidence="4" id="KW-1185">Reference proteome</keyword>
<evidence type="ECO:0000313" key="4">
    <source>
        <dbReference type="Proteomes" id="UP001596056"/>
    </source>
</evidence>
<dbReference type="NCBIfam" id="TIGR01764">
    <property type="entry name" value="excise"/>
    <property type="match status" value="1"/>
</dbReference>
<dbReference type="RefSeq" id="WP_377110433.1">
    <property type="nucleotide sequence ID" value="NZ_JBHSNA010000029.1"/>
</dbReference>
<dbReference type="SUPFAM" id="SSF46955">
    <property type="entry name" value="Putative DNA-binding domain"/>
    <property type="match status" value="1"/>
</dbReference>
<accession>A0ABW0SGP2</accession>
<reference evidence="4" key="1">
    <citation type="journal article" date="2019" name="Int. J. Syst. Evol. Microbiol.">
        <title>The Global Catalogue of Microorganisms (GCM) 10K type strain sequencing project: providing services to taxonomists for standard genome sequencing and annotation.</title>
        <authorList>
            <consortium name="The Broad Institute Genomics Platform"/>
            <consortium name="The Broad Institute Genome Sequencing Center for Infectious Disease"/>
            <person name="Wu L."/>
            <person name="Ma J."/>
        </authorList>
    </citation>
    <scope>NUCLEOTIDE SEQUENCE [LARGE SCALE GENOMIC DNA]</scope>
    <source>
        <strain evidence="4">KACC 11588</strain>
    </source>
</reference>
<evidence type="ECO:0000256" key="1">
    <source>
        <dbReference type="SAM" id="MobiDB-lite"/>
    </source>
</evidence>
<feature type="region of interest" description="Disordered" evidence="1">
    <location>
        <begin position="1"/>
        <end position="43"/>
    </location>
</feature>
<dbReference type="Pfam" id="PF12728">
    <property type="entry name" value="HTH_17"/>
    <property type="match status" value="1"/>
</dbReference>
<dbReference type="InterPro" id="IPR041657">
    <property type="entry name" value="HTH_17"/>
</dbReference>
<evidence type="ECO:0000313" key="3">
    <source>
        <dbReference type="EMBL" id="MFC5568187.1"/>
    </source>
</evidence>
<protein>
    <submittedName>
        <fullName evidence="3">Helix-turn-helix domain-containing protein</fullName>
    </submittedName>
</protein>
<comment type="caution">
    <text evidence="3">The sequence shown here is derived from an EMBL/GenBank/DDBJ whole genome shotgun (WGS) entry which is preliminary data.</text>
</comment>
<proteinExistence type="predicted"/>
<dbReference type="EMBL" id="JBHSNA010000029">
    <property type="protein sequence ID" value="MFC5568187.1"/>
    <property type="molecule type" value="Genomic_DNA"/>
</dbReference>
<gene>
    <name evidence="3" type="ORF">ACFPOC_17420</name>
</gene>
<dbReference type="InterPro" id="IPR010093">
    <property type="entry name" value="SinI_DNA-bd"/>
</dbReference>
<sequence length="95" mass="10497">MVGSHNWLHGRTVVTEEKAHRGKKPSTGARDGSPPPASSLEPLLSLEDTAEVLGCSIRTLRRLIDADELPVVRLGRLVRVHPRDLDRFIAGRRSL</sequence>
<evidence type="ECO:0000259" key="2">
    <source>
        <dbReference type="Pfam" id="PF12728"/>
    </source>
</evidence>
<organism evidence="3 4">
    <name type="scientific">Rubellimicrobium aerolatum</name>
    <dbReference type="NCBI Taxonomy" id="490979"/>
    <lineage>
        <taxon>Bacteria</taxon>
        <taxon>Pseudomonadati</taxon>
        <taxon>Pseudomonadota</taxon>
        <taxon>Alphaproteobacteria</taxon>
        <taxon>Rhodobacterales</taxon>
        <taxon>Roseobacteraceae</taxon>
        <taxon>Rubellimicrobium</taxon>
    </lineage>
</organism>